<gene>
    <name evidence="14" type="ORF">OKIOD_LOCUS9056</name>
</gene>
<dbReference type="Pfam" id="PF05197">
    <property type="entry name" value="TRIC"/>
    <property type="match status" value="1"/>
</dbReference>
<evidence type="ECO:0000256" key="9">
    <source>
        <dbReference type="ARBA" id="ARBA00023065"/>
    </source>
</evidence>
<evidence type="ECO:0000313" key="15">
    <source>
        <dbReference type="Proteomes" id="UP001158576"/>
    </source>
</evidence>
<keyword evidence="7" id="KW-0630">Potassium</keyword>
<keyword evidence="10 13" id="KW-0472">Membrane</keyword>
<keyword evidence="15" id="KW-1185">Reference proteome</keyword>
<evidence type="ECO:0000256" key="1">
    <source>
        <dbReference type="ARBA" id="ARBA00004127"/>
    </source>
</evidence>
<evidence type="ECO:0000256" key="12">
    <source>
        <dbReference type="ARBA" id="ARBA00047059"/>
    </source>
</evidence>
<keyword evidence="5 13" id="KW-0812">Transmembrane</keyword>
<evidence type="ECO:0000256" key="13">
    <source>
        <dbReference type="SAM" id="Phobius"/>
    </source>
</evidence>
<dbReference type="EMBL" id="OU015566">
    <property type="protein sequence ID" value="CAG5102417.1"/>
    <property type="molecule type" value="Genomic_DNA"/>
</dbReference>
<keyword evidence="3" id="KW-0813">Transport</keyword>
<feature type="transmembrane region" description="Helical" evidence="13">
    <location>
        <begin position="64"/>
        <end position="84"/>
    </location>
</feature>
<keyword evidence="6" id="KW-0631">Potassium channel</keyword>
<evidence type="ECO:0000256" key="10">
    <source>
        <dbReference type="ARBA" id="ARBA00023136"/>
    </source>
</evidence>
<evidence type="ECO:0000256" key="3">
    <source>
        <dbReference type="ARBA" id="ARBA00022448"/>
    </source>
</evidence>
<keyword evidence="4" id="KW-0633">Potassium transport</keyword>
<proteinExistence type="inferred from homology"/>
<reference evidence="14 15" key="1">
    <citation type="submission" date="2021-04" db="EMBL/GenBank/DDBJ databases">
        <authorList>
            <person name="Bliznina A."/>
        </authorList>
    </citation>
    <scope>NUCLEOTIDE SEQUENCE [LARGE SCALE GENOMIC DNA]</scope>
</reference>
<evidence type="ECO:0000256" key="4">
    <source>
        <dbReference type="ARBA" id="ARBA00022538"/>
    </source>
</evidence>
<dbReference type="Proteomes" id="UP001158576">
    <property type="component" value="Chromosome 1"/>
</dbReference>
<dbReference type="PANTHER" id="PTHR12454:SF11">
    <property type="entry name" value="GH25683P"/>
    <property type="match status" value="1"/>
</dbReference>
<keyword evidence="8 13" id="KW-1133">Transmembrane helix</keyword>
<evidence type="ECO:0000256" key="7">
    <source>
        <dbReference type="ARBA" id="ARBA00022958"/>
    </source>
</evidence>
<evidence type="ECO:0000256" key="8">
    <source>
        <dbReference type="ARBA" id="ARBA00022989"/>
    </source>
</evidence>
<comment type="similarity">
    <text evidence="2">Belongs to the TMEM38 family.</text>
</comment>
<comment type="subcellular location">
    <subcellularLocation>
        <location evidence="1">Endomembrane system</location>
        <topology evidence="1">Multi-pass membrane protein</topology>
    </subcellularLocation>
</comment>
<name>A0ABN7SNM3_OIKDI</name>
<evidence type="ECO:0000256" key="6">
    <source>
        <dbReference type="ARBA" id="ARBA00022826"/>
    </source>
</evidence>
<keyword evidence="11" id="KW-0407">Ion channel</keyword>
<protein>
    <submittedName>
        <fullName evidence="14">Oidioi.mRNA.OKI2018_I69.chr1.g291.t1.cds</fullName>
    </submittedName>
</protein>
<dbReference type="PANTHER" id="PTHR12454">
    <property type="entry name" value="TRIMERIC INTRACELLULAR CATION CHANNEL"/>
    <property type="match status" value="1"/>
</dbReference>
<evidence type="ECO:0000313" key="14">
    <source>
        <dbReference type="EMBL" id="CAG5102417.1"/>
    </source>
</evidence>
<accession>A0ABN7SNM3</accession>
<dbReference type="InterPro" id="IPR007866">
    <property type="entry name" value="TRIC_channel"/>
</dbReference>
<organism evidence="14 15">
    <name type="scientific">Oikopleura dioica</name>
    <name type="common">Tunicate</name>
    <dbReference type="NCBI Taxonomy" id="34765"/>
    <lineage>
        <taxon>Eukaryota</taxon>
        <taxon>Metazoa</taxon>
        <taxon>Chordata</taxon>
        <taxon>Tunicata</taxon>
        <taxon>Appendicularia</taxon>
        <taxon>Copelata</taxon>
        <taxon>Oikopleuridae</taxon>
        <taxon>Oikopleura</taxon>
    </lineage>
</organism>
<evidence type="ECO:0000256" key="2">
    <source>
        <dbReference type="ARBA" id="ARBA00005766"/>
    </source>
</evidence>
<comment type="subunit">
    <text evidence="12">Homotrimer; conformation seems to be controled by binding to diacylglycerol (DAG).</text>
</comment>
<keyword evidence="9" id="KW-0406">Ion transport</keyword>
<sequence length="177" mass="19723">MSARTIFINSVSWWLICFTPENAFEKLCSNKISLFILAFFKELFRAKKVLYAAEIGFVVYNGNLLLSILLGLVGAMGCEFILNLGSSLSSAQEKQIEKLTPSDFTKMAFFFSSLHVFALSGCEIAPGKNMIITCQALLMFALAFLSKIGKPVSVFDRLDSLMMRILTFGADNKEKQE</sequence>
<evidence type="ECO:0000256" key="11">
    <source>
        <dbReference type="ARBA" id="ARBA00023303"/>
    </source>
</evidence>
<evidence type="ECO:0000256" key="5">
    <source>
        <dbReference type="ARBA" id="ARBA00022692"/>
    </source>
</evidence>